<keyword evidence="1" id="KW-0812">Transmembrane</keyword>
<evidence type="ECO:0000256" key="1">
    <source>
        <dbReference type="SAM" id="Phobius"/>
    </source>
</evidence>
<name>A0A238W0M4_9FLAO</name>
<proteinExistence type="predicted"/>
<evidence type="ECO:0000313" key="2">
    <source>
        <dbReference type="EMBL" id="SNR39914.1"/>
    </source>
</evidence>
<dbReference type="Proteomes" id="UP000198384">
    <property type="component" value="Unassembled WGS sequence"/>
</dbReference>
<gene>
    <name evidence="2" type="ORF">SAMN06265371_102299</name>
</gene>
<accession>A0A238W0M4</accession>
<reference evidence="2 3" key="1">
    <citation type="submission" date="2017-06" db="EMBL/GenBank/DDBJ databases">
        <authorList>
            <person name="Kim H.J."/>
            <person name="Triplett B.A."/>
        </authorList>
    </citation>
    <scope>NUCLEOTIDE SEQUENCE [LARGE SCALE GENOMIC DNA]</scope>
    <source>
        <strain evidence="2 3">DSM 29150</strain>
    </source>
</reference>
<dbReference type="AlphaFoldDB" id="A0A238W0M4"/>
<organism evidence="2 3">
    <name type="scientific">Lutibacter agarilyticus</name>
    <dbReference type="NCBI Taxonomy" id="1109740"/>
    <lineage>
        <taxon>Bacteria</taxon>
        <taxon>Pseudomonadati</taxon>
        <taxon>Bacteroidota</taxon>
        <taxon>Flavobacteriia</taxon>
        <taxon>Flavobacteriales</taxon>
        <taxon>Flavobacteriaceae</taxon>
        <taxon>Lutibacter</taxon>
    </lineage>
</organism>
<dbReference type="EMBL" id="FZNT01000002">
    <property type="protein sequence ID" value="SNR39914.1"/>
    <property type="molecule type" value="Genomic_DNA"/>
</dbReference>
<keyword evidence="3" id="KW-1185">Reference proteome</keyword>
<protein>
    <submittedName>
        <fullName evidence="2">Outer membrane protein beta-barrel domain-containing protein</fullName>
    </submittedName>
</protein>
<sequence length="406" mass="44864">MRDLKNIDRIFQEKLKDYEVFPPNKSWNAIERNLSRKQQKRRLPFWAKLSSIAALLVLFFSIGTIYFMPQNSITKNLLPKKNTIPKRIIDTDSTTNTTTASTVDSSKKVNSKSKVIPLNANLSIDVLSATSNETIANTSIAEETSIPEKTINSLNYPNTKRIPFTGYAPNAKLNKNITESKFTVATIFAPIFFNSFGDGSGVDEQFNNNKTSGNSSYSYGVKFSYKLNKKFSLQSGVNLISLGQTTNNVYVTPGVAVVGLSNVSNLPILGKENPDLAKAASNFNPENAASLNQVFGYIEIPVEIKYNITDGKIGVNIIGGVSTLLLNKDEVFVETTSFSQSLGSSNNLRDINFSGNFGVDVDYSIYKNLFINVTPMLKVQTNTFSKNSGDIQSYYLGVYTGLNYKF</sequence>
<keyword evidence="1" id="KW-1133">Transmembrane helix</keyword>
<dbReference type="OrthoDB" id="1113942at2"/>
<feature type="transmembrane region" description="Helical" evidence="1">
    <location>
        <begin position="45"/>
        <end position="68"/>
    </location>
</feature>
<evidence type="ECO:0000313" key="3">
    <source>
        <dbReference type="Proteomes" id="UP000198384"/>
    </source>
</evidence>
<dbReference type="RefSeq" id="WP_089380486.1">
    <property type="nucleotide sequence ID" value="NZ_FZNT01000002.1"/>
</dbReference>
<keyword evidence="1" id="KW-0472">Membrane</keyword>